<dbReference type="STRING" id="310780.SAMN05216267_105236"/>
<evidence type="ECO:0000313" key="3">
    <source>
        <dbReference type="EMBL" id="SEO89716.1"/>
    </source>
</evidence>
<reference evidence="3 4" key="1">
    <citation type="submission" date="2016-10" db="EMBL/GenBank/DDBJ databases">
        <authorList>
            <person name="de Groot N.N."/>
        </authorList>
    </citation>
    <scope>NUCLEOTIDE SEQUENCE [LARGE SCALE GENOMIC DNA]</scope>
    <source>
        <strain evidence="3 4">CGMCC 4.2026</strain>
    </source>
</reference>
<name>A0A1H8TG40_9ACTN</name>
<evidence type="ECO:0000313" key="4">
    <source>
        <dbReference type="Proteomes" id="UP000181951"/>
    </source>
</evidence>
<evidence type="ECO:0000256" key="1">
    <source>
        <dbReference type="SAM" id="MobiDB-lite"/>
    </source>
</evidence>
<protein>
    <submittedName>
        <fullName evidence="3">Uncharacterized protein</fullName>
    </submittedName>
</protein>
<dbReference type="EMBL" id="FODD01000052">
    <property type="protein sequence ID" value="SEO89716.1"/>
    <property type="molecule type" value="Genomic_DNA"/>
</dbReference>
<evidence type="ECO:0000256" key="2">
    <source>
        <dbReference type="SAM" id="SignalP"/>
    </source>
</evidence>
<organism evidence="3 4">
    <name type="scientific">Actinacidiphila rubida</name>
    <dbReference type="NCBI Taxonomy" id="310780"/>
    <lineage>
        <taxon>Bacteria</taxon>
        <taxon>Bacillati</taxon>
        <taxon>Actinomycetota</taxon>
        <taxon>Actinomycetes</taxon>
        <taxon>Kitasatosporales</taxon>
        <taxon>Streptomycetaceae</taxon>
        <taxon>Actinacidiphila</taxon>
    </lineage>
</organism>
<keyword evidence="4" id="KW-1185">Reference proteome</keyword>
<feature type="region of interest" description="Disordered" evidence="1">
    <location>
        <begin position="216"/>
        <end position="241"/>
    </location>
</feature>
<dbReference type="Proteomes" id="UP000181951">
    <property type="component" value="Unassembled WGS sequence"/>
</dbReference>
<sequence>MRTSLRHALAAVTTAGSAALLICTLSTGGSAYAVGGPGCLQDTCPTTSTPTPTATDPSVKPSSTAAQPSSGPTVTAAPDPTTPAVSGPPTIRGTFTLGSGAPWAGAAVQLTAVDSVPEDGTAVAPTVVGTATTAADGSWSYTLPATLPSGLQALADANGGVLAVQAEVTGTAPDGTVMSGSDYVDAGVATGAATTDGSAAARQETPDTIQVHPATSTNAITPAVTPDGDPAAQDSSPVPADDAVLPQWQATDGSSTTGYNPDVVGGVNYAGVTPQVATCGVNDRVLATSVQYTTVGEGHAYYDATAAFEYSTTLSSTWGIATSIDGKYWSIKGKISRKTSMGRATGFTGKGPYWAQQFRVPIQYQERDHELLCPNNRIVHNYSIVPIKYLVPAGKPVSAFGSDVSSHDGYNAYSRSNSSYRAVLSRGMYYTVNAGTSVTYSFAVKVFNVELSLDTDFNSNHFQKITAGNGAQEHDIWGAKGPVWSNPGVLYSY</sequence>
<feature type="chain" id="PRO_5010274782" evidence="2">
    <location>
        <begin position="34"/>
        <end position="493"/>
    </location>
</feature>
<feature type="region of interest" description="Disordered" evidence="1">
    <location>
        <begin position="46"/>
        <end position="90"/>
    </location>
</feature>
<keyword evidence="2" id="KW-0732">Signal</keyword>
<accession>A0A1H8TG40</accession>
<feature type="compositionally biased region" description="Low complexity" evidence="1">
    <location>
        <begin position="46"/>
        <end position="57"/>
    </location>
</feature>
<feature type="signal peptide" evidence="2">
    <location>
        <begin position="1"/>
        <end position="33"/>
    </location>
</feature>
<dbReference type="AlphaFoldDB" id="A0A1H8TG40"/>
<feature type="compositionally biased region" description="Polar residues" evidence="1">
    <location>
        <begin position="60"/>
        <end position="71"/>
    </location>
</feature>
<gene>
    <name evidence="3" type="ORF">SAMN05216267_105236</name>
</gene>
<feature type="compositionally biased region" description="Low complexity" evidence="1">
    <location>
        <begin position="72"/>
        <end position="85"/>
    </location>
</feature>
<proteinExistence type="predicted"/>